<evidence type="ECO:0000313" key="2">
    <source>
        <dbReference type="EMBL" id="KAF2107095.1"/>
    </source>
</evidence>
<reference evidence="2" key="1">
    <citation type="journal article" date="2020" name="Stud. Mycol.">
        <title>101 Dothideomycetes genomes: a test case for predicting lifestyles and emergence of pathogens.</title>
        <authorList>
            <person name="Haridas S."/>
            <person name="Albert R."/>
            <person name="Binder M."/>
            <person name="Bloem J."/>
            <person name="Labutti K."/>
            <person name="Salamov A."/>
            <person name="Andreopoulos B."/>
            <person name="Baker S."/>
            <person name="Barry K."/>
            <person name="Bills G."/>
            <person name="Bluhm B."/>
            <person name="Cannon C."/>
            <person name="Castanera R."/>
            <person name="Culley D."/>
            <person name="Daum C."/>
            <person name="Ezra D."/>
            <person name="Gonzalez J."/>
            <person name="Henrissat B."/>
            <person name="Kuo A."/>
            <person name="Liang C."/>
            <person name="Lipzen A."/>
            <person name="Lutzoni F."/>
            <person name="Magnuson J."/>
            <person name="Mondo S."/>
            <person name="Nolan M."/>
            <person name="Ohm R."/>
            <person name="Pangilinan J."/>
            <person name="Park H.-J."/>
            <person name="Ramirez L."/>
            <person name="Alfaro M."/>
            <person name="Sun H."/>
            <person name="Tritt A."/>
            <person name="Yoshinaga Y."/>
            <person name="Zwiers L.-H."/>
            <person name="Turgeon B."/>
            <person name="Goodwin S."/>
            <person name="Spatafora J."/>
            <person name="Crous P."/>
            <person name="Grigoriev I."/>
        </authorList>
    </citation>
    <scope>NUCLEOTIDE SEQUENCE</scope>
    <source>
        <strain evidence="2">CBS 627.86</strain>
    </source>
</reference>
<dbReference type="PANTHER" id="PTHR47843">
    <property type="entry name" value="BTB DOMAIN-CONTAINING PROTEIN-RELATED"/>
    <property type="match status" value="1"/>
</dbReference>
<feature type="domain" description="BTB" evidence="1">
    <location>
        <begin position="24"/>
        <end position="93"/>
    </location>
</feature>
<name>A0A6A5YJ65_9PLEO</name>
<dbReference type="CDD" id="cd18186">
    <property type="entry name" value="BTB_POZ_ZBTB_KLHL-like"/>
    <property type="match status" value="1"/>
</dbReference>
<protein>
    <recommendedName>
        <fullName evidence="1">BTB domain-containing protein</fullName>
    </recommendedName>
</protein>
<dbReference type="PANTHER" id="PTHR47843:SF5">
    <property type="entry name" value="BTB_POZ DOMAIN PROTEIN"/>
    <property type="match status" value="1"/>
</dbReference>
<keyword evidence="3" id="KW-1185">Reference proteome</keyword>
<evidence type="ECO:0000259" key="1">
    <source>
        <dbReference type="PROSITE" id="PS50097"/>
    </source>
</evidence>
<dbReference type="OrthoDB" id="6359816at2759"/>
<dbReference type="Gene3D" id="3.30.710.10">
    <property type="entry name" value="Potassium Channel Kv1.1, Chain A"/>
    <property type="match status" value="1"/>
</dbReference>
<dbReference type="InterPro" id="IPR011333">
    <property type="entry name" value="SKP1/BTB/POZ_sf"/>
</dbReference>
<organism evidence="2 3">
    <name type="scientific">Lophiotrema nucula</name>
    <dbReference type="NCBI Taxonomy" id="690887"/>
    <lineage>
        <taxon>Eukaryota</taxon>
        <taxon>Fungi</taxon>
        <taxon>Dikarya</taxon>
        <taxon>Ascomycota</taxon>
        <taxon>Pezizomycotina</taxon>
        <taxon>Dothideomycetes</taxon>
        <taxon>Pleosporomycetidae</taxon>
        <taxon>Pleosporales</taxon>
        <taxon>Lophiotremataceae</taxon>
        <taxon>Lophiotrema</taxon>
    </lineage>
</organism>
<dbReference type="Proteomes" id="UP000799770">
    <property type="component" value="Unassembled WGS sequence"/>
</dbReference>
<dbReference type="SMART" id="SM00225">
    <property type="entry name" value="BTB"/>
    <property type="match status" value="1"/>
</dbReference>
<proteinExistence type="predicted"/>
<sequence length="248" mass="27836">MATQAAEEQRSIAFVIALKSGLHSDFEIVCGKDVYAVHKVIITALSPYFDNAVKFDAAGKEKEDERIEFPEDDPLLIKALVQFMYELDYDLPPLPQAALLHQTRPPPRVTSFLPPAPARCPHGFDHFFSCPKDHSKHAPEHLALHAALYTLADKYLMPALQDLCAEKFKDCAHLYCRTPEFPRAIEMIFAELPQGDVKMKMAVIETLTDQSSLCLEPKINALLHDHSDLSVGVIENAVKESNRINFPK</sequence>
<dbReference type="InterPro" id="IPR000210">
    <property type="entry name" value="BTB/POZ_dom"/>
</dbReference>
<accession>A0A6A5YJ65</accession>
<dbReference type="PROSITE" id="PS50097">
    <property type="entry name" value="BTB"/>
    <property type="match status" value="1"/>
</dbReference>
<evidence type="ECO:0000313" key="3">
    <source>
        <dbReference type="Proteomes" id="UP000799770"/>
    </source>
</evidence>
<dbReference type="Pfam" id="PF00651">
    <property type="entry name" value="BTB"/>
    <property type="match status" value="1"/>
</dbReference>
<dbReference type="AlphaFoldDB" id="A0A6A5YJ65"/>
<gene>
    <name evidence="2" type="ORF">BDV96DRAFT_673809</name>
</gene>
<dbReference type="SUPFAM" id="SSF54695">
    <property type="entry name" value="POZ domain"/>
    <property type="match status" value="1"/>
</dbReference>
<dbReference type="EMBL" id="ML977357">
    <property type="protein sequence ID" value="KAF2107095.1"/>
    <property type="molecule type" value="Genomic_DNA"/>
</dbReference>